<organism evidence="2 3">
    <name type="scientific">Zea mays</name>
    <name type="common">Maize</name>
    <dbReference type="NCBI Taxonomy" id="4577"/>
    <lineage>
        <taxon>Eukaryota</taxon>
        <taxon>Viridiplantae</taxon>
        <taxon>Streptophyta</taxon>
        <taxon>Embryophyta</taxon>
        <taxon>Tracheophyta</taxon>
        <taxon>Spermatophyta</taxon>
        <taxon>Magnoliopsida</taxon>
        <taxon>Liliopsida</taxon>
        <taxon>Poales</taxon>
        <taxon>Poaceae</taxon>
        <taxon>PACMAD clade</taxon>
        <taxon>Panicoideae</taxon>
        <taxon>Andropogonodae</taxon>
        <taxon>Andropogoneae</taxon>
        <taxon>Tripsacinae</taxon>
        <taxon>Zea</taxon>
    </lineage>
</organism>
<evidence type="ECO:0000313" key="3">
    <source>
        <dbReference type="Proteomes" id="UP000251960"/>
    </source>
</evidence>
<comment type="caution">
    <text evidence="2">The sequence shown here is derived from an EMBL/GenBank/DDBJ whole genome shotgun (WGS) entry which is preliminary data.</text>
</comment>
<dbReference type="AlphaFoldDB" id="A0A3L6F2Q1"/>
<proteinExistence type="predicted"/>
<keyword evidence="1" id="KW-1133">Transmembrane helix</keyword>
<gene>
    <name evidence="2" type="primary">MSSP3_1</name>
    <name evidence="2" type="ORF">Zm00014a_026994</name>
</gene>
<feature type="transmembrane region" description="Helical" evidence="1">
    <location>
        <begin position="69"/>
        <end position="90"/>
    </location>
</feature>
<dbReference type="EMBL" id="NCVQ01000005">
    <property type="protein sequence ID" value="PWZ27310.1"/>
    <property type="molecule type" value="Genomic_DNA"/>
</dbReference>
<dbReference type="Proteomes" id="UP000251960">
    <property type="component" value="Chromosome 4"/>
</dbReference>
<reference evidence="2 3" key="1">
    <citation type="journal article" date="2018" name="Nat. Genet.">
        <title>Extensive intraspecific gene order and gene structural variations between Mo17 and other maize genomes.</title>
        <authorList>
            <person name="Sun S."/>
            <person name="Zhou Y."/>
            <person name="Chen J."/>
            <person name="Shi J."/>
            <person name="Zhao H."/>
            <person name="Zhao H."/>
            <person name="Song W."/>
            <person name="Zhang M."/>
            <person name="Cui Y."/>
            <person name="Dong X."/>
            <person name="Liu H."/>
            <person name="Ma X."/>
            <person name="Jiao Y."/>
            <person name="Wang B."/>
            <person name="Wei X."/>
            <person name="Stein J.C."/>
            <person name="Glaubitz J.C."/>
            <person name="Lu F."/>
            <person name="Yu G."/>
            <person name="Liang C."/>
            <person name="Fengler K."/>
            <person name="Li B."/>
            <person name="Rafalski A."/>
            <person name="Schnable P.S."/>
            <person name="Ware D.H."/>
            <person name="Buckler E.S."/>
            <person name="Lai J."/>
        </authorList>
    </citation>
    <scope>NUCLEOTIDE SEQUENCE [LARGE SCALE GENOMIC DNA]</scope>
    <source>
        <strain evidence="3">cv. Missouri 17</strain>
        <tissue evidence="2">Seedling</tissue>
    </source>
</reference>
<keyword evidence="1" id="KW-0812">Transmembrane</keyword>
<name>A0A3L6F2Q1_MAIZE</name>
<sequence>MIGLIGTFIVELVLNKGILQMIGVEVGKDKINAKMGEGGLLRCAPEIFEQSGVASLFSDIGVSPHSTSILMSTLNALLILPCITAAMLLMDVCGRR</sequence>
<keyword evidence="1" id="KW-0472">Membrane</keyword>
<protein>
    <submittedName>
        <fullName evidence="2">Monosaccharide-sensing protein 3</fullName>
    </submittedName>
</protein>
<evidence type="ECO:0000256" key="1">
    <source>
        <dbReference type="SAM" id="Phobius"/>
    </source>
</evidence>
<accession>A0A3L6F2Q1</accession>
<evidence type="ECO:0000313" key="2">
    <source>
        <dbReference type="EMBL" id="PWZ27310.1"/>
    </source>
</evidence>